<feature type="region of interest" description="Disordered" evidence="1">
    <location>
        <begin position="579"/>
        <end position="620"/>
    </location>
</feature>
<comment type="caution">
    <text evidence="2">The sequence shown here is derived from an EMBL/GenBank/DDBJ whole genome shotgun (WGS) entry which is preliminary data.</text>
</comment>
<reference evidence="3" key="1">
    <citation type="journal article" date="2019" name="Int. J. Syst. Evol. Microbiol.">
        <title>The Global Catalogue of Microorganisms (GCM) 10K type strain sequencing project: providing services to taxonomists for standard genome sequencing and annotation.</title>
        <authorList>
            <consortium name="The Broad Institute Genomics Platform"/>
            <consortium name="The Broad Institute Genome Sequencing Center for Infectious Disease"/>
            <person name="Wu L."/>
            <person name="Ma J."/>
        </authorList>
    </citation>
    <scope>NUCLEOTIDE SEQUENCE [LARGE SCALE GENOMIC DNA]</scope>
    <source>
        <strain evidence="3">CCUG 63830</strain>
    </source>
</reference>
<feature type="region of interest" description="Disordered" evidence="1">
    <location>
        <begin position="44"/>
        <end position="63"/>
    </location>
</feature>
<evidence type="ECO:0008006" key="4">
    <source>
        <dbReference type="Google" id="ProtNLM"/>
    </source>
</evidence>
<sequence length="620" mass="67331">MEQGAPHLDEDCISLAHLPAGEDLNTLMSQLSQATYSRVGTSDKLTVNKKGGDARKGEGGKSPNHAEALIYAFAPPPTEPEAPRTGWLRQPPPFQIPKEVMTTNLILGPDGHPVSSQTESTAQAAPLVPGGHMNLPGLGVVAGVTPGHTGGWTYADPAMANGPYGGNRHHARQLCRALYFMPNPLFRGAIQLVTAFLSGDHFTYAPHEDKDVNRALDQFWQANSLGELFTFRFLTELYLDGENATVFPTGDDDPGPNMPARIAFLDVNEVLLDWDTRRGAVASDMATRVRVSDGPGRFRTWEAGEFSWTAFDAMYNDARGWPIALGAAHAAVAYVAMANNRLNLHEVQQRIIAVYTAAMNPAGTDPQGRPDGGMSQWNAKRRAFAAIPERGGVFPLVTSPGWQDAEGRRYDGFTEKLEFPHPARGATEAAHDQRTFLRMVGLALGGLPEHWLGEGNNANRATASEMNTPAIRLGQQRQGLGRAWLDRVFRMELKRRYGPDKLYTTYRYEGQGAGRRRKRLRVPADLIEINWSFPNISQESLEVLLKRAQAASKENWASPETLSASVGFDPAVEESQLAARGLPFGKSAATTNTPPANAKAGKGGDDDAKDPAPDPADDPA</sequence>
<dbReference type="RefSeq" id="WP_380058869.1">
    <property type="nucleotide sequence ID" value="NZ_JBHSWB010000002.1"/>
</dbReference>
<dbReference type="Gene3D" id="3.30.420.240">
    <property type="match status" value="1"/>
</dbReference>
<feature type="compositionally biased region" description="Basic and acidic residues" evidence="1">
    <location>
        <begin position="602"/>
        <end position="612"/>
    </location>
</feature>
<feature type="compositionally biased region" description="Basic and acidic residues" evidence="1">
    <location>
        <begin position="50"/>
        <end position="59"/>
    </location>
</feature>
<protein>
    <recommendedName>
        <fullName evidence="4">Phage portal protein</fullName>
    </recommendedName>
</protein>
<keyword evidence="3" id="KW-1185">Reference proteome</keyword>
<gene>
    <name evidence="2" type="ORF">ACFP90_23225</name>
</gene>
<organism evidence="2 3">
    <name type="scientific">Deinococcus multiflagellatus</name>
    <dbReference type="NCBI Taxonomy" id="1656887"/>
    <lineage>
        <taxon>Bacteria</taxon>
        <taxon>Thermotogati</taxon>
        <taxon>Deinococcota</taxon>
        <taxon>Deinococci</taxon>
        <taxon>Deinococcales</taxon>
        <taxon>Deinococcaceae</taxon>
        <taxon>Deinococcus</taxon>
    </lineage>
</organism>
<proteinExistence type="predicted"/>
<evidence type="ECO:0000256" key="1">
    <source>
        <dbReference type="SAM" id="MobiDB-lite"/>
    </source>
</evidence>
<dbReference type="EMBL" id="JBHSWB010000002">
    <property type="protein sequence ID" value="MFC6662959.1"/>
    <property type="molecule type" value="Genomic_DNA"/>
</dbReference>
<dbReference type="Proteomes" id="UP001596317">
    <property type="component" value="Unassembled WGS sequence"/>
</dbReference>
<feature type="compositionally biased region" description="Low complexity" evidence="1">
    <location>
        <begin position="588"/>
        <end position="600"/>
    </location>
</feature>
<evidence type="ECO:0000313" key="2">
    <source>
        <dbReference type="EMBL" id="MFC6662959.1"/>
    </source>
</evidence>
<accession>A0ABW1ZTA5</accession>
<evidence type="ECO:0000313" key="3">
    <source>
        <dbReference type="Proteomes" id="UP001596317"/>
    </source>
</evidence>
<name>A0ABW1ZTA5_9DEIO</name>